<evidence type="ECO:0000313" key="10">
    <source>
        <dbReference type="Proteomes" id="UP000019471"/>
    </source>
</evidence>
<feature type="region of interest" description="Disordered" evidence="8">
    <location>
        <begin position="194"/>
        <end position="236"/>
    </location>
</feature>
<comment type="subcellular location">
    <subcellularLocation>
        <location evidence="1 7">Nucleus</location>
    </subcellularLocation>
</comment>
<accession>W9X9Y6</accession>
<comment type="caution">
    <text evidence="9">The sequence shown here is derived from an EMBL/GenBank/DDBJ whole genome shotgun (WGS) entry which is preliminary data.</text>
</comment>
<feature type="compositionally biased region" description="Polar residues" evidence="8">
    <location>
        <begin position="64"/>
        <end position="73"/>
    </location>
</feature>
<feature type="region of interest" description="Disordered" evidence="8">
    <location>
        <begin position="1"/>
        <end position="31"/>
    </location>
</feature>
<evidence type="ECO:0000256" key="5">
    <source>
        <dbReference type="ARBA" id="ARBA00023163"/>
    </source>
</evidence>
<evidence type="ECO:0000256" key="6">
    <source>
        <dbReference type="ARBA" id="ARBA00023242"/>
    </source>
</evidence>
<feature type="region of interest" description="Disordered" evidence="8">
    <location>
        <begin position="56"/>
        <end position="119"/>
    </location>
</feature>
<protein>
    <recommendedName>
        <fullName evidence="7">Mediator of RNA polymerase II transcription subunit 9</fullName>
    </recommendedName>
    <alternativeName>
        <fullName evidence="7">Mediator complex subunit 9</fullName>
    </alternativeName>
</protein>
<evidence type="ECO:0000256" key="3">
    <source>
        <dbReference type="ARBA" id="ARBA00023015"/>
    </source>
</evidence>
<sequence length="236" mass="25348">MPSTTSNTSPATSAAAANPHPDIPPFPSPSTFSILPDIWLLIARLNILHQQQQQQQQQQSQAQTNGHNGVHNYTQQSQQQPSSQQGGQQPMSQPSQVPQQQPHQTPSTGPGPNTVISAAPTTAPIFNGAALLDPKDLPAQIYPLKQRLARAREVVSALPDVDRTVGEQDDEIRALQGVVRGLKGRLGHLARIAAAQGDGGLSQEGEGKGDMDVEMKDDKKKEEGEEEAEEQEEEVG</sequence>
<dbReference type="GO" id="GO:0003712">
    <property type="term" value="F:transcription coregulator activity"/>
    <property type="evidence" value="ECO:0007669"/>
    <property type="project" value="InterPro"/>
</dbReference>
<evidence type="ECO:0000256" key="4">
    <source>
        <dbReference type="ARBA" id="ARBA00023159"/>
    </source>
</evidence>
<dbReference type="Pfam" id="PF07544">
    <property type="entry name" value="Med9"/>
    <property type="match status" value="1"/>
</dbReference>
<comment type="subunit">
    <text evidence="7">Component of the Mediator complex.</text>
</comment>
<dbReference type="EMBL" id="AMGX01000004">
    <property type="protein sequence ID" value="EXJ73746.1"/>
    <property type="molecule type" value="Genomic_DNA"/>
</dbReference>
<proteinExistence type="inferred from homology"/>
<gene>
    <name evidence="7" type="primary">MED9</name>
    <name evidence="9" type="ORF">A1O5_03508</name>
</gene>
<keyword evidence="3 7" id="KW-0805">Transcription regulation</keyword>
<dbReference type="GeneID" id="19188236"/>
<dbReference type="AlphaFoldDB" id="W9X9Y6"/>
<evidence type="ECO:0000313" key="9">
    <source>
        <dbReference type="EMBL" id="EXJ73746.1"/>
    </source>
</evidence>
<feature type="compositionally biased region" description="Basic and acidic residues" evidence="8">
    <location>
        <begin position="205"/>
        <end position="223"/>
    </location>
</feature>
<dbReference type="Proteomes" id="UP000019471">
    <property type="component" value="Unassembled WGS sequence"/>
</dbReference>
<keyword evidence="6 7" id="KW-0539">Nucleus</keyword>
<evidence type="ECO:0000256" key="1">
    <source>
        <dbReference type="ARBA" id="ARBA00004123"/>
    </source>
</evidence>
<dbReference type="RefSeq" id="XP_007742309.1">
    <property type="nucleotide sequence ID" value="XM_007744119.1"/>
</dbReference>
<keyword evidence="10" id="KW-1185">Reference proteome</keyword>
<organism evidence="9 10">
    <name type="scientific">Cladophialophora psammophila CBS 110553</name>
    <dbReference type="NCBI Taxonomy" id="1182543"/>
    <lineage>
        <taxon>Eukaryota</taxon>
        <taxon>Fungi</taxon>
        <taxon>Dikarya</taxon>
        <taxon>Ascomycota</taxon>
        <taxon>Pezizomycotina</taxon>
        <taxon>Eurotiomycetes</taxon>
        <taxon>Chaetothyriomycetidae</taxon>
        <taxon>Chaetothyriales</taxon>
        <taxon>Herpotrichiellaceae</taxon>
        <taxon>Cladophialophora</taxon>
    </lineage>
</organism>
<reference evidence="9 10" key="1">
    <citation type="submission" date="2013-03" db="EMBL/GenBank/DDBJ databases">
        <title>The Genome Sequence of Cladophialophora psammophila CBS 110553.</title>
        <authorList>
            <consortium name="The Broad Institute Genomics Platform"/>
            <person name="Cuomo C."/>
            <person name="de Hoog S."/>
            <person name="Gorbushina A."/>
            <person name="Walker B."/>
            <person name="Young S.K."/>
            <person name="Zeng Q."/>
            <person name="Gargeya S."/>
            <person name="Fitzgerald M."/>
            <person name="Haas B."/>
            <person name="Abouelleil A."/>
            <person name="Allen A.W."/>
            <person name="Alvarado L."/>
            <person name="Arachchi H.M."/>
            <person name="Berlin A.M."/>
            <person name="Chapman S.B."/>
            <person name="Gainer-Dewar J."/>
            <person name="Goldberg J."/>
            <person name="Griggs A."/>
            <person name="Gujja S."/>
            <person name="Hansen M."/>
            <person name="Howarth C."/>
            <person name="Imamovic A."/>
            <person name="Ireland A."/>
            <person name="Larimer J."/>
            <person name="McCowan C."/>
            <person name="Murphy C."/>
            <person name="Pearson M."/>
            <person name="Poon T.W."/>
            <person name="Priest M."/>
            <person name="Roberts A."/>
            <person name="Saif S."/>
            <person name="Shea T."/>
            <person name="Sisk P."/>
            <person name="Sykes S."/>
            <person name="Wortman J."/>
            <person name="Nusbaum C."/>
            <person name="Birren B."/>
        </authorList>
    </citation>
    <scope>NUCLEOTIDE SEQUENCE [LARGE SCALE GENOMIC DNA]</scope>
    <source>
        <strain evidence="9 10">CBS 110553</strain>
    </source>
</reference>
<dbReference type="InterPro" id="IPR011425">
    <property type="entry name" value="Med9"/>
</dbReference>
<name>W9X9Y6_9EURO</name>
<dbReference type="HOGENOM" id="CLU_097220_0_0_1"/>
<feature type="compositionally biased region" description="Low complexity" evidence="8">
    <location>
        <begin position="1"/>
        <end position="20"/>
    </location>
</feature>
<dbReference type="GO" id="GO:0006357">
    <property type="term" value="P:regulation of transcription by RNA polymerase II"/>
    <property type="evidence" value="ECO:0007669"/>
    <property type="project" value="InterPro"/>
</dbReference>
<evidence type="ECO:0000256" key="7">
    <source>
        <dbReference type="RuleBase" id="RU364145"/>
    </source>
</evidence>
<keyword evidence="5 7" id="KW-0804">Transcription</keyword>
<evidence type="ECO:0000256" key="2">
    <source>
        <dbReference type="ARBA" id="ARBA00008089"/>
    </source>
</evidence>
<keyword evidence="4 7" id="KW-0010">Activator</keyword>
<feature type="compositionally biased region" description="Acidic residues" evidence="8">
    <location>
        <begin position="224"/>
        <end position="236"/>
    </location>
</feature>
<comment type="function">
    <text evidence="7">Component of the Mediator complex, a coactivator involved in the regulated transcription of nearly all RNA polymerase II-dependent genes. Mediator functions as a bridge to convey information from gene-specific regulatory proteins to the basal RNA polymerase II transcription machinery. Mediator is recruited to promoters by direct interactions with regulatory proteins and serves as a scaffold for the assembly of a functional preinitiation complex with RNA polymerase II and the general transcription factors.</text>
</comment>
<dbReference type="eggNOG" id="ENOG502SW8C">
    <property type="taxonomic scope" value="Eukaryota"/>
</dbReference>
<dbReference type="STRING" id="1182543.W9X9Y6"/>
<comment type="similarity">
    <text evidence="2 7">Belongs to the Mediator complex subunit 9 family.</text>
</comment>
<evidence type="ECO:0000256" key="8">
    <source>
        <dbReference type="SAM" id="MobiDB-lite"/>
    </source>
</evidence>
<dbReference type="OrthoDB" id="5414694at2759"/>
<dbReference type="GO" id="GO:0016592">
    <property type="term" value="C:mediator complex"/>
    <property type="evidence" value="ECO:0007669"/>
    <property type="project" value="InterPro"/>
</dbReference>
<feature type="compositionally biased region" description="Low complexity" evidence="8">
    <location>
        <begin position="74"/>
        <end position="112"/>
    </location>
</feature>